<dbReference type="InterPro" id="IPR011379">
    <property type="entry name" value="MazG-related_GP37"/>
</dbReference>
<organism evidence="2">
    <name type="scientific">marine metagenome</name>
    <dbReference type="NCBI Taxonomy" id="408172"/>
    <lineage>
        <taxon>unclassified sequences</taxon>
        <taxon>metagenomes</taxon>
        <taxon>ecological metagenomes</taxon>
    </lineage>
</organism>
<proteinExistence type="predicted"/>
<sequence length="144" mass="17007">MIKEKTMRPVDLGNYRDFVLEVTSEVSLWHVDFKDRLDQLQYESPYEINWPELITAAIGIQAETGEFSEVVKKCIFQGKEMNEDARFHAMRELGDVIWYWIHAVNALGYQPDEVIRENIRKLEKRYPGGHFEVERSEVREEGDI</sequence>
<name>A0A381SG64_9ZZZZ</name>
<dbReference type="Gene3D" id="1.10.287.1080">
    <property type="entry name" value="MazG-like"/>
    <property type="match status" value="1"/>
</dbReference>
<evidence type="ECO:0000313" key="2">
    <source>
        <dbReference type="EMBL" id="SVA02976.1"/>
    </source>
</evidence>
<evidence type="ECO:0000259" key="1">
    <source>
        <dbReference type="Pfam" id="PF03819"/>
    </source>
</evidence>
<accession>A0A381SG64</accession>
<dbReference type="Pfam" id="PF03819">
    <property type="entry name" value="MazG"/>
    <property type="match status" value="1"/>
</dbReference>
<gene>
    <name evidence="2" type="ORF">METZ01_LOCUS55830</name>
</gene>
<dbReference type="SUPFAM" id="SSF101386">
    <property type="entry name" value="all-alpha NTP pyrophosphatases"/>
    <property type="match status" value="1"/>
</dbReference>
<dbReference type="EMBL" id="UINC01003062">
    <property type="protein sequence ID" value="SVA02976.1"/>
    <property type="molecule type" value="Genomic_DNA"/>
</dbReference>
<dbReference type="AlphaFoldDB" id="A0A381SG64"/>
<reference evidence="2" key="1">
    <citation type="submission" date="2018-05" db="EMBL/GenBank/DDBJ databases">
        <authorList>
            <person name="Lanie J.A."/>
            <person name="Ng W.-L."/>
            <person name="Kazmierczak K.M."/>
            <person name="Andrzejewski T.M."/>
            <person name="Davidsen T.M."/>
            <person name="Wayne K.J."/>
            <person name="Tettelin H."/>
            <person name="Glass J.I."/>
            <person name="Rusch D."/>
            <person name="Podicherti R."/>
            <person name="Tsui H.-C.T."/>
            <person name="Winkler M.E."/>
        </authorList>
    </citation>
    <scope>NUCLEOTIDE SEQUENCE</scope>
</reference>
<protein>
    <recommendedName>
        <fullName evidence="1">NTP pyrophosphohydrolase MazG-like domain-containing protein</fullName>
    </recommendedName>
</protein>
<dbReference type="PIRSF" id="PIRSF006639">
    <property type="entry name" value="UCP006639_pph"/>
    <property type="match status" value="1"/>
</dbReference>
<feature type="domain" description="NTP pyrophosphohydrolase MazG-like" evidence="1">
    <location>
        <begin position="60"/>
        <end position="128"/>
    </location>
</feature>
<dbReference type="InterPro" id="IPR004518">
    <property type="entry name" value="MazG-like_dom"/>
</dbReference>